<dbReference type="GO" id="GO:0005783">
    <property type="term" value="C:endoplasmic reticulum"/>
    <property type="evidence" value="ECO:0007669"/>
    <property type="project" value="GOC"/>
</dbReference>
<feature type="transmembrane region" description="Helical" evidence="7">
    <location>
        <begin position="147"/>
        <end position="163"/>
    </location>
</feature>
<dbReference type="EMBL" id="CAJNOR010003195">
    <property type="protein sequence ID" value="CAF1388397.1"/>
    <property type="molecule type" value="Genomic_DNA"/>
</dbReference>
<reference evidence="8" key="1">
    <citation type="submission" date="2021-02" db="EMBL/GenBank/DDBJ databases">
        <authorList>
            <person name="Nowell W R."/>
        </authorList>
    </citation>
    <scope>NUCLEOTIDE SEQUENCE</scope>
</reference>
<dbReference type="PANTHER" id="PTHR10743:SF0">
    <property type="entry name" value="PROTEIN RER1"/>
    <property type="match status" value="1"/>
</dbReference>
<evidence type="ECO:0000256" key="1">
    <source>
        <dbReference type="ARBA" id="ARBA00004141"/>
    </source>
</evidence>
<dbReference type="GO" id="GO:0000139">
    <property type="term" value="C:Golgi membrane"/>
    <property type="evidence" value="ECO:0007669"/>
    <property type="project" value="TreeGrafter"/>
</dbReference>
<dbReference type="EMBL" id="CAJNOJ010000042">
    <property type="protein sequence ID" value="CAF0934425.1"/>
    <property type="molecule type" value="Genomic_DNA"/>
</dbReference>
<comment type="similarity">
    <text evidence="2 6">Belongs to the RER1 family.</text>
</comment>
<dbReference type="GO" id="GO:0006621">
    <property type="term" value="P:protein retention in ER lumen"/>
    <property type="evidence" value="ECO:0007669"/>
    <property type="project" value="TreeGrafter"/>
</dbReference>
<dbReference type="Pfam" id="PF03248">
    <property type="entry name" value="Rer1"/>
    <property type="match status" value="1"/>
</dbReference>
<evidence type="ECO:0000256" key="7">
    <source>
        <dbReference type="SAM" id="Phobius"/>
    </source>
</evidence>
<evidence type="ECO:0000256" key="5">
    <source>
        <dbReference type="ARBA" id="ARBA00023136"/>
    </source>
</evidence>
<evidence type="ECO:0000256" key="3">
    <source>
        <dbReference type="ARBA" id="ARBA00022692"/>
    </source>
</evidence>
<feature type="transmembrane region" description="Helical" evidence="7">
    <location>
        <begin position="36"/>
        <end position="56"/>
    </location>
</feature>
<dbReference type="PIRSF" id="PIRSF016013">
    <property type="entry name" value="AtER_Rer1p"/>
    <property type="match status" value="1"/>
</dbReference>
<evidence type="ECO:0000256" key="2">
    <source>
        <dbReference type="ARBA" id="ARBA00006070"/>
    </source>
</evidence>
<dbReference type="AlphaFoldDB" id="A0A814C2M9"/>
<keyword evidence="4 7" id="KW-1133">Transmembrane helix</keyword>
<evidence type="ECO:0000313" key="10">
    <source>
        <dbReference type="Proteomes" id="UP000663828"/>
    </source>
</evidence>
<dbReference type="OrthoDB" id="448250at2759"/>
<protein>
    <recommendedName>
        <fullName evidence="6">Protein RER1</fullName>
    </recommendedName>
</protein>
<comment type="caution">
    <text evidence="8">The sequence shown here is derived from an EMBL/GenBank/DDBJ whole genome shotgun (WGS) entry which is preliminary data.</text>
</comment>
<evidence type="ECO:0000313" key="11">
    <source>
        <dbReference type="Proteomes" id="UP000663852"/>
    </source>
</evidence>
<accession>A0A814C2M9</accession>
<dbReference type="GO" id="GO:0006890">
    <property type="term" value="P:retrograde vesicle-mediated transport, Golgi to endoplasmic reticulum"/>
    <property type="evidence" value="ECO:0007669"/>
    <property type="project" value="TreeGrafter"/>
</dbReference>
<keyword evidence="5 6" id="KW-0472">Membrane</keyword>
<evidence type="ECO:0000313" key="8">
    <source>
        <dbReference type="EMBL" id="CAF0934425.1"/>
    </source>
</evidence>
<feature type="transmembrane region" description="Helical" evidence="7">
    <location>
        <begin position="62"/>
        <end position="80"/>
    </location>
</feature>
<keyword evidence="3 7" id="KW-0812">Transmembrane</keyword>
<dbReference type="InterPro" id="IPR004932">
    <property type="entry name" value="Rer1"/>
</dbReference>
<keyword evidence="10" id="KW-1185">Reference proteome</keyword>
<evidence type="ECO:0000313" key="9">
    <source>
        <dbReference type="EMBL" id="CAF1388397.1"/>
    </source>
</evidence>
<evidence type="ECO:0000256" key="6">
    <source>
        <dbReference type="PIRNR" id="PIRNR016013"/>
    </source>
</evidence>
<proteinExistence type="inferred from homology"/>
<sequence>MDSLGGIDKSGSAAGKSFSRIGMHTQHILDRVTPFVAIRWITNLVLLAIFSVRILYVQGFYIIAYGLGIFLLNQFILFLTPKQDPSLRDMDEDDGDHVPRLPTRSTDEYRPFMRRLPEFKFWYTTFKAIVISLALTCFSIFDIPVFWPVLVIYFFTLFFLTMRQRLAHMIQYRYVPFSYGKTRYAGKNEGPPGGAPGIKISSY</sequence>
<dbReference type="Proteomes" id="UP000663852">
    <property type="component" value="Unassembled WGS sequence"/>
</dbReference>
<comment type="function">
    <text evidence="6">Involved in the retrieval of endoplasmic reticulum membrane proteins from the early Golgi compartment.</text>
</comment>
<name>A0A814C2M9_ADIRI</name>
<dbReference type="PANTHER" id="PTHR10743">
    <property type="entry name" value="PROTEIN RER1"/>
    <property type="match status" value="1"/>
</dbReference>
<dbReference type="Proteomes" id="UP000663828">
    <property type="component" value="Unassembled WGS sequence"/>
</dbReference>
<comment type="subcellular location">
    <subcellularLocation>
        <location evidence="1">Membrane</location>
        <topology evidence="1">Multi-pass membrane protein</topology>
    </subcellularLocation>
</comment>
<feature type="transmembrane region" description="Helical" evidence="7">
    <location>
        <begin position="121"/>
        <end position="141"/>
    </location>
</feature>
<gene>
    <name evidence="8" type="ORF">EDS130_LOCUS11473</name>
    <name evidence="9" type="ORF">XAT740_LOCUS33465</name>
</gene>
<organism evidence="8 11">
    <name type="scientific">Adineta ricciae</name>
    <name type="common">Rotifer</name>
    <dbReference type="NCBI Taxonomy" id="249248"/>
    <lineage>
        <taxon>Eukaryota</taxon>
        <taxon>Metazoa</taxon>
        <taxon>Spiralia</taxon>
        <taxon>Gnathifera</taxon>
        <taxon>Rotifera</taxon>
        <taxon>Eurotatoria</taxon>
        <taxon>Bdelloidea</taxon>
        <taxon>Adinetida</taxon>
        <taxon>Adinetidae</taxon>
        <taxon>Adineta</taxon>
    </lineage>
</organism>
<evidence type="ECO:0000256" key="4">
    <source>
        <dbReference type="ARBA" id="ARBA00022989"/>
    </source>
</evidence>